<gene>
    <name evidence="1" type="ORF">G3M99_15985</name>
</gene>
<dbReference type="SUPFAM" id="SSF52540">
    <property type="entry name" value="P-loop containing nucleoside triphosphate hydrolases"/>
    <property type="match status" value="1"/>
</dbReference>
<dbReference type="PANTHER" id="PTHR46638">
    <property type="entry name" value="CORRINOID ADENOSYLTRANSFERASE"/>
    <property type="match status" value="1"/>
</dbReference>
<evidence type="ECO:0000313" key="1">
    <source>
        <dbReference type="EMBL" id="NEU06314.1"/>
    </source>
</evidence>
<dbReference type="RefSeq" id="WP_061996660.1">
    <property type="nucleotide sequence ID" value="NZ_JAAGPU010000040.1"/>
</dbReference>
<protein>
    <submittedName>
        <fullName evidence="1">Cob(I)yrinic acid a,c-diamide adenosyltransferase</fullName>
    </submittedName>
</protein>
<comment type="caution">
    <text evidence="1">The sequence shown here is derived from an EMBL/GenBank/DDBJ whole genome shotgun (WGS) entry which is preliminary data.</text>
</comment>
<evidence type="ECO:0000313" key="2">
    <source>
        <dbReference type="Proteomes" id="UP000481872"/>
    </source>
</evidence>
<dbReference type="GO" id="GO:0005524">
    <property type="term" value="F:ATP binding"/>
    <property type="evidence" value="ECO:0007669"/>
    <property type="project" value="InterPro"/>
</dbReference>
<name>A0A6M0H7N0_9CLOT</name>
<dbReference type="GO" id="GO:0008817">
    <property type="term" value="F:corrinoid adenosyltransferase activity"/>
    <property type="evidence" value="ECO:0007669"/>
    <property type="project" value="InterPro"/>
</dbReference>
<dbReference type="GO" id="GO:0009236">
    <property type="term" value="P:cobalamin biosynthetic process"/>
    <property type="evidence" value="ECO:0007669"/>
    <property type="project" value="InterPro"/>
</dbReference>
<dbReference type="AlphaFoldDB" id="A0A6M0H7N0"/>
<accession>A0A6M0H7N0</accession>
<dbReference type="EMBL" id="JAAGPU010000040">
    <property type="protein sequence ID" value="NEU06314.1"/>
    <property type="molecule type" value="Genomic_DNA"/>
</dbReference>
<dbReference type="Proteomes" id="UP000481872">
    <property type="component" value="Unassembled WGS sequence"/>
</dbReference>
<organism evidence="1 2">
    <name type="scientific">Clostridium senegalense</name>
    <dbReference type="NCBI Taxonomy" id="1465809"/>
    <lineage>
        <taxon>Bacteria</taxon>
        <taxon>Bacillati</taxon>
        <taxon>Bacillota</taxon>
        <taxon>Clostridia</taxon>
        <taxon>Eubacteriales</taxon>
        <taxon>Clostridiaceae</taxon>
        <taxon>Clostridium</taxon>
    </lineage>
</organism>
<dbReference type="Pfam" id="PF02572">
    <property type="entry name" value="CobA_CobO_BtuR"/>
    <property type="match status" value="1"/>
</dbReference>
<reference evidence="1 2" key="1">
    <citation type="submission" date="2020-02" db="EMBL/GenBank/DDBJ databases">
        <title>Genome assembly of a novel Clostridium senegalense strain.</title>
        <authorList>
            <person name="Gupta T.B."/>
            <person name="Jauregui R."/>
            <person name="Maclean P."/>
            <person name="Nawarathana A."/>
            <person name="Brightwell G."/>
        </authorList>
    </citation>
    <scope>NUCLEOTIDE SEQUENCE [LARGE SCALE GENOMIC DNA]</scope>
    <source>
        <strain evidence="1 2">AGRFS4</strain>
    </source>
</reference>
<dbReference type="PIRSF" id="PIRSF015617">
    <property type="entry name" value="Adensltrnsf_CobA"/>
    <property type="match status" value="1"/>
</dbReference>
<dbReference type="InterPro" id="IPR027417">
    <property type="entry name" value="P-loop_NTPase"/>
</dbReference>
<dbReference type="Gene3D" id="3.40.50.300">
    <property type="entry name" value="P-loop containing nucleotide triphosphate hydrolases"/>
    <property type="match status" value="1"/>
</dbReference>
<keyword evidence="1" id="KW-0808">Transferase</keyword>
<dbReference type="InterPro" id="IPR003724">
    <property type="entry name" value="CblAdoTrfase_CobA"/>
</dbReference>
<proteinExistence type="predicted"/>
<sequence>MGNLKEGYIQIYTGNGKGKTTAAMGLATRAAGNKYTVYVVQFLKTGNTGELESAKKMAPYFNIFRFEKTKGFFWTLNEEEKQQLKLEIREAYNFCLQTIKNRTCDILILDEVIGAVTNKLLTEEQIIYLMDNKPNDMELIITGRDLPEKIAEKANLITEMREVKHYYNEGIPARKGIEF</sequence>
<keyword evidence="2" id="KW-1185">Reference proteome</keyword>
<dbReference type="PANTHER" id="PTHR46638:SF1">
    <property type="entry name" value="CORRINOID ADENOSYLTRANSFERASE"/>
    <property type="match status" value="1"/>
</dbReference>